<keyword evidence="4" id="KW-1185">Reference proteome</keyword>
<evidence type="ECO:0000256" key="1">
    <source>
        <dbReference type="ARBA" id="ARBA00022676"/>
    </source>
</evidence>
<dbReference type="SUPFAM" id="SSF53756">
    <property type="entry name" value="UDP-Glycosyltransferase/glycogen phosphorylase"/>
    <property type="match status" value="1"/>
</dbReference>
<dbReference type="Pfam" id="PF01075">
    <property type="entry name" value="Glyco_transf_9"/>
    <property type="match status" value="1"/>
</dbReference>
<organism evidence="3 4">
    <name type="scientific">Psychroflexus torquis (strain ATCC 700755 / CIP 106069 / ACAM 623)</name>
    <dbReference type="NCBI Taxonomy" id="313595"/>
    <lineage>
        <taxon>Bacteria</taxon>
        <taxon>Pseudomonadati</taxon>
        <taxon>Bacteroidota</taxon>
        <taxon>Flavobacteriia</taxon>
        <taxon>Flavobacteriales</taxon>
        <taxon>Flavobacteriaceae</taxon>
        <taxon>Psychroflexus</taxon>
    </lineage>
</organism>
<dbReference type="PANTHER" id="PTHR30160:SF7">
    <property type="entry name" value="ADP-HEPTOSE--LPS HEPTOSYLTRANSFERASE 2"/>
    <property type="match status" value="1"/>
</dbReference>
<dbReference type="Gene3D" id="3.40.50.2000">
    <property type="entry name" value="Glycogen Phosphorylase B"/>
    <property type="match status" value="2"/>
</dbReference>
<proteinExistence type="predicted"/>
<name>K4ICQ4_PSYTT</name>
<dbReference type="InterPro" id="IPR002201">
    <property type="entry name" value="Glyco_trans_9"/>
</dbReference>
<dbReference type="GO" id="GO:0009244">
    <property type="term" value="P:lipopolysaccharide core region biosynthetic process"/>
    <property type="evidence" value="ECO:0007669"/>
    <property type="project" value="TreeGrafter"/>
</dbReference>
<dbReference type="STRING" id="313595.P700755_000633"/>
<dbReference type="KEGG" id="ptq:P700755_000633"/>
<evidence type="ECO:0000313" key="3">
    <source>
        <dbReference type="EMBL" id="AFU67653.1"/>
    </source>
</evidence>
<dbReference type="GO" id="GO:0008713">
    <property type="term" value="F:ADP-heptose-lipopolysaccharide heptosyltransferase activity"/>
    <property type="evidence" value="ECO:0007669"/>
    <property type="project" value="TreeGrafter"/>
</dbReference>
<dbReference type="eggNOG" id="COG0859">
    <property type="taxonomic scope" value="Bacteria"/>
</dbReference>
<dbReference type="GO" id="GO:0005829">
    <property type="term" value="C:cytosol"/>
    <property type="evidence" value="ECO:0007669"/>
    <property type="project" value="TreeGrafter"/>
</dbReference>
<dbReference type="PANTHER" id="PTHR30160">
    <property type="entry name" value="TETRAACYLDISACCHARIDE 4'-KINASE-RELATED"/>
    <property type="match status" value="1"/>
</dbReference>
<keyword evidence="1" id="KW-0328">Glycosyltransferase</keyword>
<dbReference type="Proteomes" id="UP000008514">
    <property type="component" value="Chromosome"/>
</dbReference>
<dbReference type="OrthoDB" id="9772349at2"/>
<gene>
    <name evidence="3" type="ordered locus">P700755_000633</name>
</gene>
<sequence>MKILIIQNKKIGDVLTTSVLFKAIRDNLNYTEMHYFVYSNALSVINKNPNIDKIWHCKEEEFTGIKGVLKWYTIFKKENFDLIIDAYAKLSTLSLVMFLNPRNSISFKKFYSNLFVKTSIKRLDEPKTNATLGIEHRLQLIEPILGETNIYKPKIYLGKSELNNAKQRLLNHSINYKKTLIMISILGSEDSKTYPYEYMASLLDFLVNLDDEYSLLLNYIPNQKNQVQNILNLCKSKTRKNIHQDFYSSDLREFICVTKHCKALIGNEGGATNIAKAIEIPTFTIFSPNIKKKDWNIFEDGRQNISVHVDDYFDTKAQNYDKFEPSLFYDKLKFFCKLNLQK</sequence>
<dbReference type="AlphaFoldDB" id="K4ICQ4"/>
<reference evidence="3" key="1">
    <citation type="submission" date="2006-03" db="EMBL/GenBank/DDBJ databases">
        <authorList>
            <person name="Bowman J."/>
            <person name="Ferriera S."/>
            <person name="Johnson J."/>
            <person name="Kravitz S."/>
            <person name="Halpern A."/>
            <person name="Remington K."/>
            <person name="Beeson K."/>
            <person name="Tran B."/>
            <person name="Rogers Y.-H."/>
            <person name="Friedman R."/>
            <person name="Venter J.C."/>
        </authorList>
    </citation>
    <scope>NUCLEOTIDE SEQUENCE [LARGE SCALE GENOMIC DNA]</scope>
    <source>
        <strain evidence="3">ATCC 700755</strain>
    </source>
</reference>
<evidence type="ECO:0000256" key="2">
    <source>
        <dbReference type="ARBA" id="ARBA00022679"/>
    </source>
</evidence>
<dbReference type="InterPro" id="IPR051199">
    <property type="entry name" value="LPS_LOS_Heptosyltrfase"/>
</dbReference>
<dbReference type="RefSeq" id="WP_015023270.1">
    <property type="nucleotide sequence ID" value="NC_018721.1"/>
</dbReference>
<dbReference type="HOGENOM" id="CLU_038371_3_0_10"/>
<reference evidence="3" key="2">
    <citation type="submission" date="2012-09" db="EMBL/GenBank/DDBJ databases">
        <title>The complete sequence of Psychroflexus torquis an extreme psychrophile from sea-ice that is stimulated by light.</title>
        <authorList>
            <person name="Feng S."/>
            <person name="Powell S.M."/>
            <person name="Bowman J.P."/>
        </authorList>
    </citation>
    <scope>NUCLEOTIDE SEQUENCE [LARGE SCALE GENOMIC DNA]</scope>
    <source>
        <strain evidence="3">ATCC 700755</strain>
    </source>
</reference>
<dbReference type="EMBL" id="CP003879">
    <property type="protein sequence ID" value="AFU67653.1"/>
    <property type="molecule type" value="Genomic_DNA"/>
</dbReference>
<evidence type="ECO:0000313" key="4">
    <source>
        <dbReference type="Proteomes" id="UP000008514"/>
    </source>
</evidence>
<protein>
    <submittedName>
        <fullName evidence="3">ADP-heptose:LPS heptosyltransferase II</fullName>
    </submittedName>
</protein>
<accession>K4ICQ4</accession>
<keyword evidence="2" id="KW-0808">Transferase</keyword>